<evidence type="ECO:0000256" key="10">
    <source>
        <dbReference type="ARBA" id="ARBA00023186"/>
    </source>
</evidence>
<keyword evidence="7 13" id="KW-0653">Protein transport</keyword>
<feature type="domain" description="Membrane insertase YidC/Oxa/ALB C-terminal" evidence="14">
    <location>
        <begin position="370"/>
        <end position="548"/>
    </location>
</feature>
<keyword evidence="5 13" id="KW-1003">Cell membrane</keyword>
<proteinExistence type="inferred from homology"/>
<comment type="subunit">
    <text evidence="13">Interacts with the Sec translocase complex via SecD. Specifically interacts with transmembrane segments of nascent integral membrane proteins during membrane integration.</text>
</comment>
<dbReference type="GO" id="GO:0005886">
    <property type="term" value="C:plasma membrane"/>
    <property type="evidence" value="ECO:0007669"/>
    <property type="project" value="UniProtKB-SubCell"/>
</dbReference>
<feature type="transmembrane region" description="Helical" evidence="13">
    <location>
        <begin position="509"/>
        <end position="534"/>
    </location>
</feature>
<evidence type="ECO:0000256" key="4">
    <source>
        <dbReference type="ARBA" id="ARBA00022448"/>
    </source>
</evidence>
<dbReference type="EMBL" id="CP028942">
    <property type="protein sequence ID" value="QKM65604.1"/>
    <property type="molecule type" value="Genomic_DNA"/>
</dbReference>
<comment type="subcellular location">
    <subcellularLocation>
        <location evidence="1">Cell inner membrane</location>
        <topology evidence="1">Multi-pass membrane protein</topology>
    </subcellularLocation>
    <subcellularLocation>
        <location evidence="13">Cell membrane</location>
        <topology evidence="13">Multi-pass membrane protein</topology>
    </subcellularLocation>
</comment>
<dbReference type="NCBIfam" id="NF002353">
    <property type="entry name" value="PRK01318.1-4"/>
    <property type="match status" value="1"/>
</dbReference>
<keyword evidence="17" id="KW-1185">Reference proteome</keyword>
<keyword evidence="10 13" id="KW-0143">Chaperone</keyword>
<keyword evidence="9 13" id="KW-0472">Membrane</keyword>
<dbReference type="PRINTS" id="PR01900">
    <property type="entry name" value="YIDCPROTEIN"/>
</dbReference>
<dbReference type="RefSeq" id="WP_173956640.1">
    <property type="nucleotide sequence ID" value="NZ_CP028942.1"/>
</dbReference>
<evidence type="ECO:0000313" key="16">
    <source>
        <dbReference type="EMBL" id="QKM65604.1"/>
    </source>
</evidence>
<dbReference type="PANTHER" id="PTHR12428">
    <property type="entry name" value="OXA1"/>
    <property type="match status" value="1"/>
</dbReference>
<comment type="function">
    <text evidence="13">Required for the insertion and/or proper folding and/or complex formation of integral membrane proteins into the membrane. Involved in integration of membrane proteins that insert both dependently and independently of the Sec translocase complex, as well as at least some lipoproteins. Aids folding of multispanning membrane proteins.</text>
</comment>
<evidence type="ECO:0000256" key="5">
    <source>
        <dbReference type="ARBA" id="ARBA00022475"/>
    </source>
</evidence>
<sequence length="556" mass="61539">MDFKKTILWAVFSLSGLMLYNNWQVHEGKPSMFASPQQSATSAATEKSTTPKVDAPIAISAAVAPQAPTAKTASNENAQIFTLENELLSLQISSAGANVVDAKLLKELTADEKPVEILKHTATHTYVARSGLVAVGGIDLPNHNSVFKLDRSGKDGSGRPFLVLSSERNGVQLEKTFILNPGSYDVYVGHRVTQLSANAVPLNLYTEIVRDGSEEAKVGPFGGAFSASTFTGPAIYTDGDKFKKVAFTDLEKNKFVPPAQIAAGQPGWVAMVQHYFASAWIPDTKLVRDIYSGRLDNGLYRVGMQSQLGTIATGTTVTANAQLFVGPQEERMLEKIAPGLELLKDYGYLTILAKPIFWLLEHIHNIVGNWGWSIILLTILIKLVFFPLSAASYKSMARMKEVQPRLMAMKEQYKGEPQKLNQAMMEMYRKEKINPLGGCLPVLIQIPVFISLYWVLLSSVEMRGAPWVLWIHDLSVPDPYYILPVIMAVSMFVQTKLNPTPPDPVQAKVMLYMPIIFSIMFFFFPAGLVLYWVVNNLLSIAQQWQINKLFGKKTAK</sequence>
<dbReference type="HAMAP" id="MF_01810">
    <property type="entry name" value="YidC_type1"/>
    <property type="match status" value="1"/>
</dbReference>
<dbReference type="PANTHER" id="PTHR12428:SF65">
    <property type="entry name" value="CYTOCHROME C OXIDASE ASSEMBLY PROTEIN COX18, MITOCHONDRIAL"/>
    <property type="match status" value="1"/>
</dbReference>
<keyword evidence="4 13" id="KW-0813">Transport</keyword>
<dbReference type="CDD" id="cd19961">
    <property type="entry name" value="EcYidC-like_peri"/>
    <property type="match status" value="1"/>
</dbReference>
<evidence type="ECO:0000256" key="6">
    <source>
        <dbReference type="ARBA" id="ARBA00022692"/>
    </source>
</evidence>
<keyword evidence="6 13" id="KW-0812">Transmembrane</keyword>
<evidence type="ECO:0000259" key="15">
    <source>
        <dbReference type="Pfam" id="PF14849"/>
    </source>
</evidence>
<protein>
    <recommendedName>
        <fullName evidence="3 13">Membrane protein insertase YidC</fullName>
    </recommendedName>
    <alternativeName>
        <fullName evidence="12 13">Foldase YidC</fullName>
    </alternativeName>
    <alternativeName>
        <fullName evidence="11 13">Membrane integrase YidC</fullName>
    </alternativeName>
    <alternativeName>
        <fullName evidence="13">Membrane protein YidC</fullName>
    </alternativeName>
</protein>
<dbReference type="InterPro" id="IPR019998">
    <property type="entry name" value="Membr_insert_YidC"/>
</dbReference>
<evidence type="ECO:0000256" key="2">
    <source>
        <dbReference type="ARBA" id="ARBA00010527"/>
    </source>
</evidence>
<evidence type="ECO:0000256" key="9">
    <source>
        <dbReference type="ARBA" id="ARBA00023136"/>
    </source>
</evidence>
<dbReference type="GO" id="GO:0032977">
    <property type="term" value="F:membrane insertase activity"/>
    <property type="evidence" value="ECO:0007669"/>
    <property type="project" value="InterPro"/>
</dbReference>
<comment type="similarity">
    <text evidence="2 13">Belongs to the OXA1/ALB3/YidC family. Type 1 subfamily.</text>
</comment>
<name>A0A6M9PT40_9BURK</name>
<evidence type="ECO:0000256" key="8">
    <source>
        <dbReference type="ARBA" id="ARBA00022989"/>
    </source>
</evidence>
<dbReference type="InterPro" id="IPR047196">
    <property type="entry name" value="YidC_ALB_C"/>
</dbReference>
<dbReference type="InterPro" id="IPR028055">
    <property type="entry name" value="YidC/Oxa/ALB_C"/>
</dbReference>
<keyword evidence="8 13" id="KW-1133">Transmembrane helix</keyword>
<evidence type="ECO:0000313" key="17">
    <source>
        <dbReference type="Proteomes" id="UP000503312"/>
    </source>
</evidence>
<gene>
    <name evidence="13" type="primary">yidC</name>
    <name evidence="16" type="ORF">DCO17_10370</name>
</gene>
<dbReference type="GO" id="GO:0015031">
    <property type="term" value="P:protein transport"/>
    <property type="evidence" value="ECO:0007669"/>
    <property type="project" value="UniProtKB-KW"/>
</dbReference>
<organism evidence="16 17">
    <name type="scientific">Polynucleobacter tropicus</name>
    <dbReference type="NCBI Taxonomy" id="1743174"/>
    <lineage>
        <taxon>Bacteria</taxon>
        <taxon>Pseudomonadati</taxon>
        <taxon>Pseudomonadota</taxon>
        <taxon>Betaproteobacteria</taxon>
        <taxon>Burkholderiales</taxon>
        <taxon>Burkholderiaceae</taxon>
        <taxon>Polynucleobacter</taxon>
    </lineage>
</organism>
<dbReference type="NCBIfam" id="NF002352">
    <property type="entry name" value="PRK01318.1-3"/>
    <property type="match status" value="1"/>
</dbReference>
<evidence type="ECO:0000256" key="13">
    <source>
        <dbReference type="HAMAP-Rule" id="MF_01810"/>
    </source>
</evidence>
<dbReference type="CDD" id="cd20070">
    <property type="entry name" value="5TM_YidC_Alb3"/>
    <property type="match status" value="1"/>
</dbReference>
<dbReference type="Proteomes" id="UP000503312">
    <property type="component" value="Chromosome"/>
</dbReference>
<dbReference type="InterPro" id="IPR028053">
    <property type="entry name" value="Membr_insert_YidC_N"/>
</dbReference>
<feature type="domain" description="Membrane insertase YidC N-terminal" evidence="15">
    <location>
        <begin position="82"/>
        <end position="359"/>
    </location>
</feature>
<dbReference type="NCBIfam" id="TIGR03593">
    <property type="entry name" value="yidC_nterm"/>
    <property type="match status" value="1"/>
</dbReference>
<evidence type="ECO:0000256" key="1">
    <source>
        <dbReference type="ARBA" id="ARBA00004429"/>
    </source>
</evidence>
<reference evidence="16 17" key="1">
    <citation type="submission" date="2018-04" db="EMBL/GenBank/DDBJ databases">
        <title>Polynucleobacter sp. UH21B genome.</title>
        <authorList>
            <person name="Hahn M.W."/>
        </authorList>
    </citation>
    <scope>NUCLEOTIDE SEQUENCE [LARGE SCALE GENOMIC DNA]</scope>
    <source>
        <strain evidence="16 17">MWH-UH21B</strain>
    </source>
</reference>
<dbReference type="InterPro" id="IPR001708">
    <property type="entry name" value="YidC/ALB3/OXA1/COX18"/>
</dbReference>
<evidence type="ECO:0000256" key="12">
    <source>
        <dbReference type="ARBA" id="ARBA00033342"/>
    </source>
</evidence>
<dbReference type="Pfam" id="PF14849">
    <property type="entry name" value="YidC_periplas"/>
    <property type="match status" value="1"/>
</dbReference>
<dbReference type="GO" id="GO:0051205">
    <property type="term" value="P:protein insertion into membrane"/>
    <property type="evidence" value="ECO:0007669"/>
    <property type="project" value="TreeGrafter"/>
</dbReference>
<dbReference type="Gene3D" id="2.70.98.90">
    <property type="match status" value="1"/>
</dbReference>
<evidence type="ECO:0000256" key="3">
    <source>
        <dbReference type="ARBA" id="ARBA00015325"/>
    </source>
</evidence>
<accession>A0A6M9PT40</accession>
<dbReference type="NCBIfam" id="TIGR03592">
    <property type="entry name" value="yidC_oxa1_cterm"/>
    <property type="match status" value="1"/>
</dbReference>
<feature type="transmembrane region" description="Helical" evidence="13">
    <location>
        <begin position="433"/>
        <end position="460"/>
    </location>
</feature>
<evidence type="ECO:0000259" key="14">
    <source>
        <dbReference type="Pfam" id="PF02096"/>
    </source>
</evidence>
<feature type="transmembrane region" description="Helical" evidence="13">
    <location>
        <begin position="370"/>
        <end position="390"/>
    </location>
</feature>
<evidence type="ECO:0000256" key="11">
    <source>
        <dbReference type="ARBA" id="ARBA00033245"/>
    </source>
</evidence>
<evidence type="ECO:0000256" key="7">
    <source>
        <dbReference type="ARBA" id="ARBA00022927"/>
    </source>
</evidence>
<dbReference type="Pfam" id="PF02096">
    <property type="entry name" value="60KD_IMP"/>
    <property type="match status" value="1"/>
</dbReference>
<dbReference type="KEGG" id="ptrp:DCO17_10370"/>
<dbReference type="AlphaFoldDB" id="A0A6M9PT40"/>
<comment type="caution">
    <text evidence="13">Lacks conserved residue(s) required for the propagation of feature annotation.</text>
</comment>
<dbReference type="PRINTS" id="PR00701">
    <property type="entry name" value="60KDINNERMP"/>
</dbReference>
<dbReference type="InterPro" id="IPR038221">
    <property type="entry name" value="YidC_periplasmic_sf"/>
</dbReference>